<dbReference type="InterPro" id="IPR025282">
    <property type="entry name" value="DUF4214"/>
</dbReference>
<evidence type="ECO:0000256" key="4">
    <source>
        <dbReference type="ARBA" id="ARBA00022525"/>
    </source>
</evidence>
<dbReference type="InterPro" id="IPR034033">
    <property type="entry name" value="Serralysin-like"/>
</dbReference>
<dbReference type="InterPro" id="IPR024079">
    <property type="entry name" value="MetalloPept_cat_dom_sf"/>
</dbReference>
<evidence type="ECO:0000256" key="6">
    <source>
        <dbReference type="ARBA" id="ARBA00022723"/>
    </source>
</evidence>
<evidence type="ECO:0000256" key="7">
    <source>
        <dbReference type="ARBA" id="ARBA00022737"/>
    </source>
</evidence>
<keyword evidence="10" id="KW-0482">Metalloprotease</keyword>
<dbReference type="GO" id="GO:0004222">
    <property type="term" value="F:metalloendopeptidase activity"/>
    <property type="evidence" value="ECO:0007669"/>
    <property type="project" value="InterPro"/>
</dbReference>
<dbReference type="SUPFAM" id="SSF51120">
    <property type="entry name" value="beta-Roll"/>
    <property type="match status" value="2"/>
</dbReference>
<dbReference type="GO" id="GO:0006508">
    <property type="term" value="P:proteolysis"/>
    <property type="evidence" value="ECO:0007669"/>
    <property type="project" value="UniProtKB-KW"/>
</dbReference>
<dbReference type="GO" id="GO:0008270">
    <property type="term" value="F:zinc ion binding"/>
    <property type="evidence" value="ECO:0007669"/>
    <property type="project" value="InterPro"/>
</dbReference>
<dbReference type="InterPro" id="IPR001818">
    <property type="entry name" value="Pept_M10_metallopeptidase"/>
</dbReference>
<evidence type="ECO:0000256" key="10">
    <source>
        <dbReference type="ARBA" id="ARBA00023049"/>
    </source>
</evidence>
<dbReference type="PANTHER" id="PTHR10201:SF323">
    <property type="entry name" value="MATRIX METALLOPROTEINASE-21"/>
    <property type="match status" value="1"/>
</dbReference>
<evidence type="ECO:0000256" key="3">
    <source>
        <dbReference type="ARBA" id="ARBA00009490"/>
    </source>
</evidence>
<dbReference type="CDD" id="cd04277">
    <property type="entry name" value="ZnMc_serralysin_like"/>
    <property type="match status" value="1"/>
</dbReference>
<evidence type="ECO:0000256" key="9">
    <source>
        <dbReference type="ARBA" id="ARBA00022833"/>
    </source>
</evidence>
<dbReference type="Proteomes" id="UP000247555">
    <property type="component" value="Unassembled WGS sequence"/>
</dbReference>
<evidence type="ECO:0000259" key="11">
    <source>
        <dbReference type="SMART" id="SM00235"/>
    </source>
</evidence>
<comment type="subcellular location">
    <subcellularLocation>
        <location evidence="2">Secreted</location>
    </subcellularLocation>
</comment>
<dbReference type="Pfam" id="PF00413">
    <property type="entry name" value="Peptidase_M10"/>
    <property type="match status" value="1"/>
</dbReference>
<dbReference type="EMBL" id="QJKI01000013">
    <property type="protein sequence ID" value="PXX77996.1"/>
    <property type="molecule type" value="Genomic_DNA"/>
</dbReference>
<keyword evidence="5" id="KW-0645">Protease</keyword>
<dbReference type="SMART" id="SM00235">
    <property type="entry name" value="ZnMc"/>
    <property type="match status" value="1"/>
</dbReference>
<dbReference type="GO" id="GO:0005615">
    <property type="term" value="C:extracellular space"/>
    <property type="evidence" value="ECO:0007669"/>
    <property type="project" value="InterPro"/>
</dbReference>
<evidence type="ECO:0000313" key="13">
    <source>
        <dbReference type="Proteomes" id="UP000247555"/>
    </source>
</evidence>
<comment type="similarity">
    <text evidence="3">Belongs to the peptidase M10B family.</text>
</comment>
<sequence length="641" mass="68972">MASPYFSASNSDTRASNNPLIAALLSGDQWGSTTGQGVQLSYSFAWKDGQSAVFSGYDGSRYGNYSSTDEANAQTRFGLNTTQQDAFRAALQSWSNVANLRFNELSETSTQVGDIRVAWTSAENNLDDGSPSWGWAYYPGSWPSAGDVWLSTRISSSYNDSWAAGDYNFEALIHELGHALGLKHPFSSPTLPANLENRLYTVMSYSNPAKDIYPEAGYVNGKYTWLQYRICPETPMVLDIAAMQYLYGANMQYHSGDDRYEFDPTQPFFKTLWDAGGEDTLSASRYTLDCVLDLTPGHYSSLRIAPAANTGGTIPTYDGTDALGIAYGCIIENAEGGSGNDTLEGNSANNRLDGNDGTDTARLHGKLSDYEIAYDKAQSAFILQDKTSGRDGKDTLLDIEIFQFSDVSKTAEQLIQLTGSALSSGVQRTGSANADNLKGSVLADTLLGLAGNDTLSGLGGGDTLNGGDGLDTVVYLGASSGFQVKRGSSEVLVSENGVQDHLLQVERIQFSDKTLALDIDATAGKAYRVYQAAFNRTPDTGGLKYWISKMDGGLTLDGVASGFIASQEFKTLYGSAPSTQTFVSKLYSNVLHRAPDVSGYDYWVKLLEQGKISKVVALAQFSESPENQVGVAGAIQDGIWL</sequence>
<dbReference type="GO" id="GO:0031012">
    <property type="term" value="C:extracellular matrix"/>
    <property type="evidence" value="ECO:0007669"/>
    <property type="project" value="InterPro"/>
</dbReference>
<comment type="caution">
    <text evidence="12">The sequence shown here is derived from an EMBL/GenBank/DDBJ whole genome shotgun (WGS) entry which is preliminary data.</text>
</comment>
<keyword evidence="8" id="KW-0378">Hydrolase</keyword>
<dbReference type="InterPro" id="IPR038255">
    <property type="entry name" value="PBS_linker_sf"/>
</dbReference>
<dbReference type="Pfam" id="PF00353">
    <property type="entry name" value="HemolysinCabind"/>
    <property type="match status" value="2"/>
</dbReference>
<dbReference type="PANTHER" id="PTHR10201">
    <property type="entry name" value="MATRIX METALLOPROTEINASE"/>
    <property type="match status" value="1"/>
</dbReference>
<name>A0A318KQN5_9NEIS</name>
<dbReference type="InterPro" id="IPR006026">
    <property type="entry name" value="Peptidase_Metallo"/>
</dbReference>
<dbReference type="PROSITE" id="PS00330">
    <property type="entry name" value="HEMOLYSIN_CALCIUM"/>
    <property type="match status" value="1"/>
</dbReference>
<dbReference type="AlphaFoldDB" id="A0A318KQN5"/>
<dbReference type="Gene3D" id="1.10.3130.20">
    <property type="entry name" value="Phycobilisome linker domain"/>
    <property type="match status" value="1"/>
</dbReference>
<feature type="domain" description="Peptidase metallopeptidase" evidence="11">
    <location>
        <begin position="42"/>
        <end position="225"/>
    </location>
</feature>
<keyword evidence="13" id="KW-1185">Reference proteome</keyword>
<dbReference type="GO" id="GO:0005509">
    <property type="term" value="F:calcium ion binding"/>
    <property type="evidence" value="ECO:0007669"/>
    <property type="project" value="InterPro"/>
</dbReference>
<protein>
    <submittedName>
        <fullName evidence="12">Serralysin</fullName>
    </submittedName>
</protein>
<comment type="cofactor">
    <cofactor evidence="1">
        <name>Ca(2+)</name>
        <dbReference type="ChEBI" id="CHEBI:29108"/>
    </cofactor>
</comment>
<organism evidence="12 13">
    <name type="scientific">Rivihabitans pingtungensis</name>
    <dbReference type="NCBI Taxonomy" id="1054498"/>
    <lineage>
        <taxon>Bacteria</taxon>
        <taxon>Pseudomonadati</taxon>
        <taxon>Pseudomonadota</taxon>
        <taxon>Betaproteobacteria</taxon>
        <taxon>Neisseriales</taxon>
        <taxon>Aquaspirillaceae</taxon>
        <taxon>Rivihabitans</taxon>
    </lineage>
</organism>
<keyword evidence="9" id="KW-0862">Zinc</keyword>
<accession>A0A318KQN5</accession>
<keyword evidence="7" id="KW-0677">Repeat</keyword>
<evidence type="ECO:0000256" key="1">
    <source>
        <dbReference type="ARBA" id="ARBA00001913"/>
    </source>
</evidence>
<dbReference type="Gene3D" id="2.150.10.10">
    <property type="entry name" value="Serralysin-like metalloprotease, C-terminal"/>
    <property type="match status" value="1"/>
</dbReference>
<evidence type="ECO:0000313" key="12">
    <source>
        <dbReference type="EMBL" id="PXX77996.1"/>
    </source>
</evidence>
<dbReference type="Gene3D" id="3.40.390.10">
    <property type="entry name" value="Collagenase (Catalytic Domain)"/>
    <property type="match status" value="1"/>
</dbReference>
<dbReference type="InterPro" id="IPR018511">
    <property type="entry name" value="Hemolysin-typ_Ca-bd_CS"/>
</dbReference>
<dbReference type="InterPro" id="IPR011049">
    <property type="entry name" value="Serralysin-like_metalloprot_C"/>
</dbReference>
<dbReference type="Pfam" id="PF08548">
    <property type="entry name" value="Peptidase_M10_C"/>
    <property type="match status" value="1"/>
</dbReference>
<dbReference type="SUPFAM" id="SSF55486">
    <property type="entry name" value="Metalloproteases ('zincins'), catalytic domain"/>
    <property type="match status" value="1"/>
</dbReference>
<proteinExistence type="inferred from homology"/>
<keyword evidence="6" id="KW-0479">Metal-binding</keyword>
<dbReference type="Pfam" id="PF13946">
    <property type="entry name" value="DUF4214"/>
    <property type="match status" value="1"/>
</dbReference>
<evidence type="ECO:0000256" key="2">
    <source>
        <dbReference type="ARBA" id="ARBA00004613"/>
    </source>
</evidence>
<gene>
    <name evidence="12" type="ORF">DFR34_1135</name>
</gene>
<evidence type="ECO:0000256" key="8">
    <source>
        <dbReference type="ARBA" id="ARBA00022801"/>
    </source>
</evidence>
<dbReference type="PRINTS" id="PR00313">
    <property type="entry name" value="CABNDNGRPT"/>
</dbReference>
<dbReference type="InterPro" id="IPR001343">
    <property type="entry name" value="Hemolysn_Ca-bd"/>
</dbReference>
<dbReference type="InterPro" id="IPR013858">
    <property type="entry name" value="Peptidase_M10B_C"/>
</dbReference>
<evidence type="ECO:0000256" key="5">
    <source>
        <dbReference type="ARBA" id="ARBA00022670"/>
    </source>
</evidence>
<keyword evidence="4" id="KW-0964">Secreted</keyword>
<reference evidence="12 13" key="1">
    <citation type="submission" date="2018-05" db="EMBL/GenBank/DDBJ databases">
        <title>Genomic Encyclopedia of Type Strains, Phase IV (KMG-IV): sequencing the most valuable type-strain genomes for metagenomic binning, comparative biology and taxonomic classification.</title>
        <authorList>
            <person name="Goeker M."/>
        </authorList>
    </citation>
    <scope>NUCLEOTIDE SEQUENCE [LARGE SCALE GENOMIC DNA]</scope>
    <source>
        <strain evidence="12 13">DSM 29661</strain>
    </source>
</reference>